<dbReference type="EMBL" id="RBNI01001753">
    <property type="protein sequence ID" value="RUP50031.1"/>
    <property type="molecule type" value="Genomic_DNA"/>
</dbReference>
<dbReference type="Proteomes" id="UP000268093">
    <property type="component" value="Unassembled WGS sequence"/>
</dbReference>
<dbReference type="OrthoDB" id="2409800at2759"/>
<gene>
    <name evidence="1" type="ORF">BC936DRAFT_140659</name>
</gene>
<evidence type="ECO:0000313" key="1">
    <source>
        <dbReference type="EMBL" id="RUP50031.1"/>
    </source>
</evidence>
<protein>
    <submittedName>
        <fullName evidence="1">Uncharacterized protein</fullName>
    </submittedName>
</protein>
<name>A0A433DGP5_9FUNG</name>
<dbReference type="AlphaFoldDB" id="A0A433DGP5"/>
<reference evidence="1 2" key="1">
    <citation type="journal article" date="2018" name="New Phytol.">
        <title>Phylogenomics of Endogonaceae and evolution of mycorrhizas within Mucoromycota.</title>
        <authorList>
            <person name="Chang Y."/>
            <person name="Desiro A."/>
            <person name="Na H."/>
            <person name="Sandor L."/>
            <person name="Lipzen A."/>
            <person name="Clum A."/>
            <person name="Barry K."/>
            <person name="Grigoriev I.V."/>
            <person name="Martin F.M."/>
            <person name="Stajich J.E."/>
            <person name="Smith M.E."/>
            <person name="Bonito G."/>
            <person name="Spatafora J.W."/>
        </authorList>
    </citation>
    <scope>NUCLEOTIDE SEQUENCE [LARGE SCALE GENOMIC DNA]</scope>
    <source>
        <strain evidence="1 2">GMNB39</strain>
    </source>
</reference>
<sequence length="253" mass="28660">MQVYTREVFLNNCLKFIPSVRNTNPQGQASASRELLDSTRERFLAFHQGENTEVDPEEFTLAENVSLRATSRFGRMDRSFRPDLDLRQARAVTYWDWRTQPWLLKLPTARAFAVYTISSPAAFLSARTTIQICLAVKLFRRRSKGTMAILALLYLRTKPNPMVPMCKWCQLRGRLSLGIPNHGITSVERIGVPPCDTAGISVYQVNISAVQLFSGATDGIPVGTADGFDLDLWQLQNCNSSKRSYSHETRRHM</sequence>
<proteinExistence type="predicted"/>
<keyword evidence="2" id="KW-1185">Reference proteome</keyword>
<organism evidence="1 2">
    <name type="scientific">Jimgerdemannia flammicorona</name>
    <dbReference type="NCBI Taxonomy" id="994334"/>
    <lineage>
        <taxon>Eukaryota</taxon>
        <taxon>Fungi</taxon>
        <taxon>Fungi incertae sedis</taxon>
        <taxon>Mucoromycota</taxon>
        <taxon>Mucoromycotina</taxon>
        <taxon>Endogonomycetes</taxon>
        <taxon>Endogonales</taxon>
        <taxon>Endogonaceae</taxon>
        <taxon>Jimgerdemannia</taxon>
    </lineage>
</organism>
<accession>A0A433DGP5</accession>
<evidence type="ECO:0000313" key="2">
    <source>
        <dbReference type="Proteomes" id="UP000268093"/>
    </source>
</evidence>
<comment type="caution">
    <text evidence="1">The sequence shown here is derived from an EMBL/GenBank/DDBJ whole genome shotgun (WGS) entry which is preliminary data.</text>
</comment>